<keyword evidence="5" id="KW-0472">Membrane</keyword>
<name>F0ZI63_DICPU</name>
<evidence type="ECO:0000256" key="3">
    <source>
        <dbReference type="ARBA" id="ARBA00023002"/>
    </source>
</evidence>
<dbReference type="KEGG" id="dpp:DICPUDRAFT_31983"/>
<evidence type="ECO:0000313" key="7">
    <source>
        <dbReference type="Proteomes" id="UP000001064"/>
    </source>
</evidence>
<sequence length="302" mass="33754">MIEVIKSFSLAIGLGVILRFAYYLVMFVFAFTVRTPINIKKYGSWVVVTGATDGIGKAYCHQFAKKGLKICLVSRSQEKLDSVASEIEKKYQVKTKVISFDFDTPDDTKYQALFKQLSDLDIGVLVNNVGIAYDPILFDELQPSVIESLINLNVRPLTVLCKFVIPNMVEKRRGCIINIGSITANAPGGCPLLSVYCGTKAYIEKFTLSLSYEYAPKGVFVQCVTPGIVASKMTKINKPSFFIASPEALARSAVSTIGYEKITTGYWTHEIEAFLLRNVPQFISEKILYLICYYYGERNKNI</sequence>
<keyword evidence="5" id="KW-0812">Transmembrane</keyword>
<dbReference type="STRING" id="5786.F0ZI63"/>
<keyword evidence="3" id="KW-0560">Oxidoreductase</keyword>
<dbReference type="GO" id="GO:0005783">
    <property type="term" value="C:endoplasmic reticulum"/>
    <property type="evidence" value="ECO:0000318"/>
    <property type="project" value="GO_Central"/>
</dbReference>
<dbReference type="OrthoDB" id="5545019at2759"/>
<keyword evidence="5" id="KW-1133">Transmembrane helix</keyword>
<dbReference type="OMA" id="HAVINQM"/>
<feature type="transmembrane region" description="Helical" evidence="5">
    <location>
        <begin position="12"/>
        <end position="33"/>
    </location>
</feature>
<dbReference type="PANTHER" id="PTHR43899:SF13">
    <property type="entry name" value="RH59310P"/>
    <property type="match status" value="1"/>
</dbReference>
<protein>
    <recommendedName>
        <fullName evidence="8">Steroid dehydrogenase</fullName>
    </recommendedName>
</protein>
<dbReference type="CDD" id="cd05356">
    <property type="entry name" value="17beta-HSD1_like_SDR_c"/>
    <property type="match status" value="1"/>
</dbReference>
<dbReference type="Gene3D" id="3.40.50.720">
    <property type="entry name" value="NAD(P)-binding Rossmann-like Domain"/>
    <property type="match status" value="1"/>
</dbReference>
<dbReference type="FunFam" id="3.40.50.720:FF:000137">
    <property type="entry name" value="Hydroxysteroid (17-beta) dehydrogenase 3"/>
    <property type="match status" value="1"/>
</dbReference>
<keyword evidence="7" id="KW-1185">Reference proteome</keyword>
<dbReference type="RefSeq" id="XP_003287117.1">
    <property type="nucleotide sequence ID" value="XM_003287069.1"/>
</dbReference>
<gene>
    <name evidence="6" type="ORF">DICPUDRAFT_31983</name>
</gene>
<evidence type="ECO:0008006" key="8">
    <source>
        <dbReference type="Google" id="ProtNLM"/>
    </source>
</evidence>
<dbReference type="Proteomes" id="UP000001064">
    <property type="component" value="Unassembled WGS sequence"/>
</dbReference>
<dbReference type="PIRSF" id="PIRSF000126">
    <property type="entry name" value="11-beta-HSD1"/>
    <property type="match status" value="1"/>
</dbReference>
<comment type="similarity">
    <text evidence="1 4">Belongs to the short-chain dehydrogenases/reductases (SDR) family.</text>
</comment>
<accession>F0ZI63</accession>
<reference evidence="7" key="1">
    <citation type="journal article" date="2011" name="Genome Biol.">
        <title>Comparative genomics of the social amoebae Dictyostelium discoideum and Dictyostelium purpureum.</title>
        <authorList>
            <consortium name="US DOE Joint Genome Institute (JGI-PGF)"/>
            <person name="Sucgang R."/>
            <person name="Kuo A."/>
            <person name="Tian X."/>
            <person name="Salerno W."/>
            <person name="Parikh A."/>
            <person name="Feasley C.L."/>
            <person name="Dalin E."/>
            <person name="Tu H."/>
            <person name="Huang E."/>
            <person name="Barry K."/>
            <person name="Lindquist E."/>
            <person name="Shapiro H."/>
            <person name="Bruce D."/>
            <person name="Schmutz J."/>
            <person name="Salamov A."/>
            <person name="Fey P."/>
            <person name="Gaudet P."/>
            <person name="Anjard C."/>
            <person name="Babu M.M."/>
            <person name="Basu S."/>
            <person name="Bushmanova Y."/>
            <person name="van der Wel H."/>
            <person name="Katoh-Kurasawa M."/>
            <person name="Dinh C."/>
            <person name="Coutinho P.M."/>
            <person name="Saito T."/>
            <person name="Elias M."/>
            <person name="Schaap P."/>
            <person name="Kay R.R."/>
            <person name="Henrissat B."/>
            <person name="Eichinger L."/>
            <person name="Rivero F."/>
            <person name="Putnam N.H."/>
            <person name="West C.M."/>
            <person name="Loomis W.F."/>
            <person name="Chisholm R.L."/>
            <person name="Shaulsky G."/>
            <person name="Strassmann J.E."/>
            <person name="Queller D.C."/>
            <person name="Kuspa A."/>
            <person name="Grigoriev I.V."/>
        </authorList>
    </citation>
    <scope>NUCLEOTIDE SEQUENCE [LARGE SCALE GENOMIC DNA]</scope>
    <source>
        <strain evidence="7">QSDP1</strain>
    </source>
</reference>
<evidence type="ECO:0000313" key="6">
    <source>
        <dbReference type="EMBL" id="EGC36363.1"/>
    </source>
</evidence>
<evidence type="ECO:0000256" key="4">
    <source>
        <dbReference type="RuleBase" id="RU000363"/>
    </source>
</evidence>
<evidence type="ECO:0000256" key="5">
    <source>
        <dbReference type="SAM" id="Phobius"/>
    </source>
</evidence>
<evidence type="ECO:0000256" key="2">
    <source>
        <dbReference type="ARBA" id="ARBA00022857"/>
    </source>
</evidence>
<keyword evidence="2" id="KW-0521">NADP</keyword>
<dbReference type="eggNOG" id="KOG1014">
    <property type="taxonomic scope" value="Eukaryota"/>
</dbReference>
<dbReference type="SUPFAM" id="SSF51735">
    <property type="entry name" value="NAD(P)-binding Rossmann-fold domains"/>
    <property type="match status" value="1"/>
</dbReference>
<dbReference type="VEuPathDB" id="AmoebaDB:DICPUDRAFT_31983"/>
<organism evidence="6 7">
    <name type="scientific">Dictyostelium purpureum</name>
    <name type="common">Slime mold</name>
    <dbReference type="NCBI Taxonomy" id="5786"/>
    <lineage>
        <taxon>Eukaryota</taxon>
        <taxon>Amoebozoa</taxon>
        <taxon>Evosea</taxon>
        <taxon>Eumycetozoa</taxon>
        <taxon>Dictyostelia</taxon>
        <taxon>Dictyosteliales</taxon>
        <taxon>Dictyosteliaceae</taxon>
        <taxon>Dictyostelium</taxon>
    </lineage>
</organism>
<dbReference type="InterPro" id="IPR002347">
    <property type="entry name" value="SDR_fam"/>
</dbReference>
<dbReference type="PRINTS" id="PR00080">
    <property type="entry name" value="SDRFAMILY"/>
</dbReference>
<dbReference type="EMBL" id="GL871029">
    <property type="protein sequence ID" value="EGC36363.1"/>
    <property type="molecule type" value="Genomic_DNA"/>
</dbReference>
<dbReference type="PRINTS" id="PR00081">
    <property type="entry name" value="GDHRDH"/>
</dbReference>
<dbReference type="AlphaFoldDB" id="F0ZI63"/>
<dbReference type="GO" id="GO:0016491">
    <property type="term" value="F:oxidoreductase activity"/>
    <property type="evidence" value="ECO:0000318"/>
    <property type="project" value="GO_Central"/>
</dbReference>
<dbReference type="GeneID" id="10500750"/>
<proteinExistence type="inferred from homology"/>
<dbReference type="PANTHER" id="PTHR43899">
    <property type="entry name" value="RH59310P"/>
    <property type="match status" value="1"/>
</dbReference>
<dbReference type="InterPro" id="IPR036291">
    <property type="entry name" value="NAD(P)-bd_dom_sf"/>
</dbReference>
<dbReference type="InParanoid" id="F0ZI63"/>
<dbReference type="InterPro" id="IPR051019">
    <property type="entry name" value="VLCFA-Steroid_DH"/>
</dbReference>
<dbReference type="Pfam" id="PF00106">
    <property type="entry name" value="adh_short"/>
    <property type="match status" value="1"/>
</dbReference>
<evidence type="ECO:0000256" key="1">
    <source>
        <dbReference type="ARBA" id="ARBA00006484"/>
    </source>
</evidence>